<keyword evidence="3" id="KW-1185">Reference proteome</keyword>
<proteinExistence type="predicted"/>
<evidence type="ECO:0000313" key="2">
    <source>
        <dbReference type="EMBL" id="KAK5893203.1"/>
    </source>
</evidence>
<feature type="compositionally biased region" description="Basic and acidic residues" evidence="1">
    <location>
        <begin position="1"/>
        <end position="19"/>
    </location>
</feature>
<dbReference type="EMBL" id="JAURVH010001535">
    <property type="protein sequence ID" value="KAK5893203.1"/>
    <property type="molecule type" value="Genomic_DNA"/>
</dbReference>
<sequence length="83" mass="9162">MRGGVQKEKEDKEGRERGRSARGRVTRRIVCRPAERRTERNGEAEEHGGGRGHQPDGAAGADTNQGYRDAEGGSVRKERMDVS</sequence>
<gene>
    <name evidence="2" type="ORF">CgunFtcFv8_006097</name>
</gene>
<dbReference type="Proteomes" id="UP001331515">
    <property type="component" value="Unassembled WGS sequence"/>
</dbReference>
<feature type="compositionally biased region" description="Basic and acidic residues" evidence="1">
    <location>
        <begin position="33"/>
        <end position="49"/>
    </location>
</feature>
<reference evidence="2 3" key="1">
    <citation type="journal article" date="2023" name="Mol. Biol. Evol.">
        <title>Genomics of Secondarily Temperate Adaptation in the Only Non-Antarctic Icefish.</title>
        <authorList>
            <person name="Rivera-Colon A.G."/>
            <person name="Rayamajhi N."/>
            <person name="Minhas B.F."/>
            <person name="Madrigal G."/>
            <person name="Bilyk K.T."/>
            <person name="Yoon V."/>
            <person name="Hune M."/>
            <person name="Gregory S."/>
            <person name="Cheng C.H.C."/>
            <person name="Catchen J.M."/>
        </authorList>
    </citation>
    <scope>NUCLEOTIDE SEQUENCE [LARGE SCALE GENOMIC DNA]</scope>
    <source>
        <tissue evidence="2">White muscle</tissue>
    </source>
</reference>
<name>A0AAN8C134_CHAGU</name>
<protein>
    <submittedName>
        <fullName evidence="2">Uncharacterized protein</fullName>
    </submittedName>
</protein>
<evidence type="ECO:0000256" key="1">
    <source>
        <dbReference type="SAM" id="MobiDB-lite"/>
    </source>
</evidence>
<feature type="region of interest" description="Disordered" evidence="1">
    <location>
        <begin position="1"/>
        <end position="83"/>
    </location>
</feature>
<feature type="compositionally biased region" description="Basic and acidic residues" evidence="1">
    <location>
        <begin position="68"/>
        <end position="83"/>
    </location>
</feature>
<comment type="caution">
    <text evidence="2">The sequence shown here is derived from an EMBL/GenBank/DDBJ whole genome shotgun (WGS) entry which is preliminary data.</text>
</comment>
<feature type="compositionally biased region" description="Basic residues" evidence="1">
    <location>
        <begin position="20"/>
        <end position="30"/>
    </location>
</feature>
<dbReference type="AlphaFoldDB" id="A0AAN8C134"/>
<evidence type="ECO:0000313" key="3">
    <source>
        <dbReference type="Proteomes" id="UP001331515"/>
    </source>
</evidence>
<organism evidence="2 3">
    <name type="scientific">Champsocephalus gunnari</name>
    <name type="common">Mackerel icefish</name>
    <dbReference type="NCBI Taxonomy" id="52237"/>
    <lineage>
        <taxon>Eukaryota</taxon>
        <taxon>Metazoa</taxon>
        <taxon>Chordata</taxon>
        <taxon>Craniata</taxon>
        <taxon>Vertebrata</taxon>
        <taxon>Euteleostomi</taxon>
        <taxon>Actinopterygii</taxon>
        <taxon>Neopterygii</taxon>
        <taxon>Teleostei</taxon>
        <taxon>Neoteleostei</taxon>
        <taxon>Acanthomorphata</taxon>
        <taxon>Eupercaria</taxon>
        <taxon>Perciformes</taxon>
        <taxon>Notothenioidei</taxon>
        <taxon>Channichthyidae</taxon>
        <taxon>Champsocephalus</taxon>
    </lineage>
</organism>
<accession>A0AAN8C134</accession>